<dbReference type="Proteomes" id="UP000243650">
    <property type="component" value="Unassembled WGS sequence"/>
</dbReference>
<keyword evidence="6" id="KW-1185">Reference proteome</keyword>
<feature type="domain" description="CHRD" evidence="4">
    <location>
        <begin position="33"/>
        <end position="165"/>
    </location>
</feature>
<keyword evidence="2" id="KW-0812">Transmembrane</keyword>
<evidence type="ECO:0000256" key="3">
    <source>
        <dbReference type="SAM" id="SignalP"/>
    </source>
</evidence>
<name>A0A2P6MK05_ALKUR</name>
<dbReference type="SMART" id="SM00754">
    <property type="entry name" value="CHRD"/>
    <property type="match status" value="1"/>
</dbReference>
<evidence type="ECO:0000313" key="5">
    <source>
        <dbReference type="EMBL" id="PRO66609.1"/>
    </source>
</evidence>
<dbReference type="Pfam" id="PF07452">
    <property type="entry name" value="CHRD"/>
    <property type="match status" value="1"/>
</dbReference>
<proteinExistence type="predicted"/>
<keyword evidence="3" id="KW-0732">Signal</keyword>
<accession>A0A2P6MK05</accession>
<dbReference type="PROSITE" id="PS50933">
    <property type="entry name" value="CHRD"/>
    <property type="match status" value="1"/>
</dbReference>
<protein>
    <recommendedName>
        <fullName evidence="4">CHRD domain-containing protein</fullName>
    </recommendedName>
</protein>
<sequence length="254" mass="27272">MKKFMTISTAVLAGAAVTGTSVMADSHDSESSGTAMFTADLSPDQETADVESDASGMAEFELNEDQTEVTYTVEAESLTGVTMAHIHSGAEGEDGPVEVGLFDTDEAEDIDGELASGTFGEDDLAGDMDWDGLLEAMTNEGLYVNVHTEEYPDGEIRGQIMAHDMEEGMDNGMNNHDDADNNHDDADNNHDDNNAMNDHDDSDNGYADNGNDWDEEGNEMAQTSTNGPLFTMIGLLAATAGGAMMFFRRRPQQQ</sequence>
<feature type="compositionally biased region" description="Basic and acidic residues" evidence="1">
    <location>
        <begin position="175"/>
        <end position="199"/>
    </location>
</feature>
<evidence type="ECO:0000256" key="1">
    <source>
        <dbReference type="SAM" id="MobiDB-lite"/>
    </source>
</evidence>
<keyword evidence="2" id="KW-0472">Membrane</keyword>
<feature type="chain" id="PRO_5015130764" description="CHRD domain-containing protein" evidence="3">
    <location>
        <begin position="25"/>
        <end position="254"/>
    </location>
</feature>
<dbReference type="InterPro" id="IPR010895">
    <property type="entry name" value="CHRD"/>
</dbReference>
<comment type="caution">
    <text evidence="5">The sequence shown here is derived from an EMBL/GenBank/DDBJ whole genome shotgun (WGS) entry which is preliminary data.</text>
</comment>
<reference evidence="5 6" key="1">
    <citation type="submission" date="2018-03" db="EMBL/GenBank/DDBJ databases">
        <title>Bacillus urumqiensis sp. nov., a moderately haloalkaliphilic bacterium isolated from a salt lake.</title>
        <authorList>
            <person name="Zhao B."/>
            <person name="Liao Z."/>
        </authorList>
    </citation>
    <scope>NUCLEOTIDE SEQUENCE [LARGE SCALE GENOMIC DNA]</scope>
    <source>
        <strain evidence="5 6">BZ-SZ-XJ18</strain>
    </source>
</reference>
<evidence type="ECO:0000259" key="4">
    <source>
        <dbReference type="PROSITE" id="PS50933"/>
    </source>
</evidence>
<feature type="signal peptide" evidence="3">
    <location>
        <begin position="1"/>
        <end position="24"/>
    </location>
</feature>
<dbReference type="RefSeq" id="WP_105958245.1">
    <property type="nucleotide sequence ID" value="NZ_PVNS01000003.1"/>
</dbReference>
<keyword evidence="2" id="KW-1133">Transmembrane helix</keyword>
<dbReference type="AlphaFoldDB" id="A0A2P6MK05"/>
<feature type="region of interest" description="Disordered" evidence="1">
    <location>
        <begin position="167"/>
        <end position="225"/>
    </location>
</feature>
<dbReference type="OrthoDB" id="571052at2"/>
<organism evidence="5 6">
    <name type="scientific">Alkalicoccus urumqiensis</name>
    <name type="common">Bacillus urumqiensis</name>
    <dbReference type="NCBI Taxonomy" id="1548213"/>
    <lineage>
        <taxon>Bacteria</taxon>
        <taxon>Bacillati</taxon>
        <taxon>Bacillota</taxon>
        <taxon>Bacilli</taxon>
        <taxon>Bacillales</taxon>
        <taxon>Bacillaceae</taxon>
        <taxon>Alkalicoccus</taxon>
    </lineage>
</organism>
<dbReference type="EMBL" id="PVNS01000003">
    <property type="protein sequence ID" value="PRO66609.1"/>
    <property type="molecule type" value="Genomic_DNA"/>
</dbReference>
<feature type="transmembrane region" description="Helical" evidence="2">
    <location>
        <begin position="229"/>
        <end position="247"/>
    </location>
</feature>
<gene>
    <name evidence="5" type="ORF">C6I21_04500</name>
</gene>
<evidence type="ECO:0000256" key="2">
    <source>
        <dbReference type="SAM" id="Phobius"/>
    </source>
</evidence>
<evidence type="ECO:0000313" key="6">
    <source>
        <dbReference type="Proteomes" id="UP000243650"/>
    </source>
</evidence>